<evidence type="ECO:0000256" key="4">
    <source>
        <dbReference type="ARBA" id="ARBA00022989"/>
    </source>
</evidence>
<feature type="transmembrane region" description="Helical" evidence="6">
    <location>
        <begin position="253"/>
        <end position="274"/>
    </location>
</feature>
<dbReference type="Proteomes" id="UP000799092">
    <property type="component" value="Unassembled WGS sequence"/>
</dbReference>
<dbReference type="Pfam" id="PF01943">
    <property type="entry name" value="Polysacc_synt"/>
    <property type="match status" value="1"/>
</dbReference>
<feature type="transmembrane region" description="Helical" evidence="6">
    <location>
        <begin position="440"/>
        <end position="457"/>
    </location>
</feature>
<evidence type="ECO:0000313" key="8">
    <source>
        <dbReference type="Proteomes" id="UP000799092"/>
    </source>
</evidence>
<feature type="transmembrane region" description="Helical" evidence="6">
    <location>
        <begin position="356"/>
        <end position="377"/>
    </location>
</feature>
<feature type="transmembrane region" description="Helical" evidence="6">
    <location>
        <begin position="46"/>
        <end position="67"/>
    </location>
</feature>
<feature type="transmembrane region" description="Helical" evidence="6">
    <location>
        <begin position="79"/>
        <end position="105"/>
    </location>
</feature>
<dbReference type="PANTHER" id="PTHR30250:SF11">
    <property type="entry name" value="O-ANTIGEN TRANSPORTER-RELATED"/>
    <property type="match status" value="1"/>
</dbReference>
<keyword evidence="4 6" id="KW-1133">Transmembrane helix</keyword>
<feature type="transmembrane region" description="Helical" evidence="6">
    <location>
        <begin position="149"/>
        <end position="169"/>
    </location>
</feature>
<name>A0A6A8D618_9BACI</name>
<dbReference type="AlphaFoldDB" id="A0A6A8D618"/>
<dbReference type="GO" id="GO:0005886">
    <property type="term" value="C:plasma membrane"/>
    <property type="evidence" value="ECO:0007669"/>
    <property type="project" value="UniProtKB-SubCell"/>
</dbReference>
<keyword evidence="8" id="KW-1185">Reference proteome</keyword>
<feature type="transmembrane region" description="Helical" evidence="6">
    <location>
        <begin position="327"/>
        <end position="344"/>
    </location>
</feature>
<dbReference type="EMBL" id="WJNG01000001">
    <property type="protein sequence ID" value="MRH41215.1"/>
    <property type="molecule type" value="Genomic_DNA"/>
</dbReference>
<feature type="transmembrane region" description="Helical" evidence="6">
    <location>
        <begin position="216"/>
        <end position="233"/>
    </location>
</feature>
<gene>
    <name evidence="7" type="ORF">GH741_00840</name>
</gene>
<organism evidence="7 8">
    <name type="scientific">Aquibacillus halophilus</name>
    <dbReference type="NCBI Taxonomy" id="930132"/>
    <lineage>
        <taxon>Bacteria</taxon>
        <taxon>Bacillati</taxon>
        <taxon>Bacillota</taxon>
        <taxon>Bacilli</taxon>
        <taxon>Bacillales</taxon>
        <taxon>Bacillaceae</taxon>
        <taxon>Aquibacillus</taxon>
    </lineage>
</organism>
<proteinExistence type="predicted"/>
<evidence type="ECO:0000313" key="7">
    <source>
        <dbReference type="EMBL" id="MRH41215.1"/>
    </source>
</evidence>
<comment type="subcellular location">
    <subcellularLocation>
        <location evidence="1">Cell membrane</location>
        <topology evidence="1">Multi-pass membrane protein</topology>
    </subcellularLocation>
</comment>
<feature type="transmembrane region" description="Helical" evidence="6">
    <location>
        <begin position="294"/>
        <end position="315"/>
    </location>
</feature>
<comment type="caution">
    <text evidence="7">The sequence shown here is derived from an EMBL/GenBank/DDBJ whole genome shotgun (WGS) entry which is preliminary data.</text>
</comment>
<evidence type="ECO:0000256" key="2">
    <source>
        <dbReference type="ARBA" id="ARBA00022475"/>
    </source>
</evidence>
<evidence type="ECO:0000256" key="1">
    <source>
        <dbReference type="ARBA" id="ARBA00004651"/>
    </source>
</evidence>
<keyword evidence="2" id="KW-1003">Cell membrane</keyword>
<evidence type="ECO:0000256" key="6">
    <source>
        <dbReference type="SAM" id="Phobius"/>
    </source>
</evidence>
<evidence type="ECO:0000256" key="3">
    <source>
        <dbReference type="ARBA" id="ARBA00022692"/>
    </source>
</evidence>
<feature type="transmembrane region" description="Helical" evidence="6">
    <location>
        <begin position="175"/>
        <end position="195"/>
    </location>
</feature>
<keyword evidence="5 6" id="KW-0472">Membrane</keyword>
<sequence>MSKNISEKAFKAGIWYTLSSILIQAISILATPIYTRMLSPSDYGTAYTFTSWLQILTALVTLSLVYSLGRAKLDYSNRLYNYICSIQTLSSSFAGLIFILVMIFIEPVSNTLNFDKPLVYIMFIFLIFSPSLAYAQSYYRYQYEYKQNILLSLIISVSTVVLSISLISIFDENRYYGKIFGTLIPIFVLSVYFYFKFIIKGFTFINKEYWKYALKISVPMIAHSLSMIILIQSDRIMIREYIDDTATGIYSLAYSYASLLLIVTGAINQAWLPWFYDKFNLNEFAAINKAIKPLVILGCFMAIGCIIITPEALMILGTKSYLDGKWAVPPIVIGILCQFLYSHYSNIELYLKKTSLIAVGTIIASIINVILNIIFIPKYGYMAAAYTTMISYFGLMLFHYLSTIIILKVKLYNNVFIFLALLITTLSGLGISLIFDNALLRYLLLLLILIGALYVFWKSNTIKNIILKR</sequence>
<dbReference type="PANTHER" id="PTHR30250">
    <property type="entry name" value="PST FAMILY PREDICTED COLANIC ACID TRANSPORTER"/>
    <property type="match status" value="1"/>
</dbReference>
<dbReference type="OrthoDB" id="6017905at2"/>
<dbReference type="InterPro" id="IPR050833">
    <property type="entry name" value="Poly_Biosynth_Transport"/>
</dbReference>
<feature type="transmembrane region" description="Helical" evidence="6">
    <location>
        <begin position="414"/>
        <end position="434"/>
    </location>
</feature>
<dbReference type="InterPro" id="IPR002797">
    <property type="entry name" value="Polysacc_synth"/>
</dbReference>
<evidence type="ECO:0000256" key="5">
    <source>
        <dbReference type="ARBA" id="ARBA00023136"/>
    </source>
</evidence>
<feature type="transmembrane region" description="Helical" evidence="6">
    <location>
        <begin position="117"/>
        <end position="137"/>
    </location>
</feature>
<keyword evidence="3 6" id="KW-0812">Transmembrane</keyword>
<dbReference type="RefSeq" id="WP_153734878.1">
    <property type="nucleotide sequence ID" value="NZ_WJNG01000001.1"/>
</dbReference>
<feature type="transmembrane region" description="Helical" evidence="6">
    <location>
        <begin position="383"/>
        <end position="407"/>
    </location>
</feature>
<accession>A0A6A8D618</accession>
<reference evidence="7" key="1">
    <citation type="submission" date="2019-11" db="EMBL/GenBank/DDBJ databases">
        <authorList>
            <person name="Li J."/>
        </authorList>
    </citation>
    <scope>NUCLEOTIDE SEQUENCE</scope>
    <source>
        <strain evidence="7">B6B</strain>
    </source>
</reference>
<protein>
    <submittedName>
        <fullName evidence="7">Oligosaccharide flippase family protein</fullName>
    </submittedName>
</protein>
<feature type="transmembrane region" description="Helical" evidence="6">
    <location>
        <begin position="12"/>
        <end position="34"/>
    </location>
</feature>